<dbReference type="CDD" id="cd03025">
    <property type="entry name" value="DsbA_FrnE_like"/>
    <property type="match status" value="1"/>
</dbReference>
<dbReference type="Proteomes" id="UP001447374">
    <property type="component" value="Unassembled WGS sequence"/>
</dbReference>
<protein>
    <submittedName>
        <fullName evidence="1">DsbA family protein</fullName>
    </submittedName>
</protein>
<keyword evidence="2" id="KW-1185">Reference proteome</keyword>
<dbReference type="EMBL" id="JBEHGX010000004">
    <property type="protein sequence ID" value="MER0126183.1"/>
    <property type="molecule type" value="Genomic_DNA"/>
</dbReference>
<organism evidence="1 2">
    <name type="scientific">Franconibacter daqui</name>
    <dbReference type="NCBI Taxonomy" id="2047724"/>
    <lineage>
        <taxon>Bacteria</taxon>
        <taxon>Pseudomonadati</taxon>
        <taxon>Pseudomonadota</taxon>
        <taxon>Gammaproteobacteria</taxon>
        <taxon>Enterobacterales</taxon>
        <taxon>Enterobacteriaceae</taxon>
        <taxon>Franconibacter</taxon>
    </lineage>
</organism>
<dbReference type="PANTHER" id="PTHR13887:SF54">
    <property type="entry name" value="DSBA FAMILY PROTEIN"/>
    <property type="match status" value="1"/>
</dbReference>
<dbReference type="InterPro" id="IPR036249">
    <property type="entry name" value="Thioredoxin-like_sf"/>
</dbReference>
<dbReference type="PANTHER" id="PTHR13887">
    <property type="entry name" value="GLUTATHIONE S-TRANSFERASE KAPPA"/>
    <property type="match status" value="1"/>
</dbReference>
<comment type="caution">
    <text evidence="1">The sequence shown here is derived from an EMBL/GenBank/DDBJ whole genome shotgun (WGS) entry which is preliminary data.</text>
</comment>
<evidence type="ECO:0000313" key="1">
    <source>
        <dbReference type="EMBL" id="MER0126183.1"/>
    </source>
</evidence>
<name>A0ABV1PMW1_9ENTR</name>
<gene>
    <name evidence="1" type="ORF">ABQG75_10625</name>
</gene>
<sequence length="237" mass="26825">MICDNETGQCLITPGADTKGALPEREKNSLVTVHYVGDPMCSWCWGIANSVRSLAQLCQQRGFQFVLTNGGLRAGGGDKWNAAFRNFLRHEWQQINLVTGQPFSYSLLELEFFNYDTEPACRAVVSASLIRPESKLHFFHETQKKFYTESADPKLPGFYQSICEESGIDFADFKKVFESRAALLETYNEFRQARAYGVNAFPSILVEKSGVMQKVITGYSSEEEILRQVLETEARMK</sequence>
<dbReference type="Gene3D" id="1.10.472.60">
    <property type="entry name" value="putative protein disulfide isomerase domain"/>
    <property type="match status" value="1"/>
</dbReference>
<dbReference type="SUPFAM" id="SSF52833">
    <property type="entry name" value="Thioredoxin-like"/>
    <property type="match status" value="1"/>
</dbReference>
<proteinExistence type="predicted"/>
<dbReference type="RefSeq" id="WP_024560219.1">
    <property type="nucleotide sequence ID" value="NZ_CP119084.1"/>
</dbReference>
<dbReference type="Gene3D" id="3.40.30.10">
    <property type="entry name" value="Glutaredoxin"/>
    <property type="match status" value="1"/>
</dbReference>
<reference evidence="1 2" key="1">
    <citation type="submission" date="2024-06" db="EMBL/GenBank/DDBJ databases">
        <title>Fanconibacter daqui strain Q02 whole shotgun sequencing project.</title>
        <authorList>
            <person name="Rodrigues J.W.A."/>
            <person name="Viana L.C."/>
            <person name="Vieira E.C."/>
            <person name="Souza F.O.L."/>
            <person name="Alegria O.C."/>
            <person name="Patroca S."/>
            <person name="Cruz A.C.R."/>
            <person name="Nunes A.R.C."/>
        </authorList>
    </citation>
    <scope>NUCLEOTIDE SEQUENCE [LARGE SCALE GENOMIC DNA]</scope>
    <source>
        <strain evidence="1 2">Q02</strain>
    </source>
</reference>
<evidence type="ECO:0000313" key="2">
    <source>
        <dbReference type="Proteomes" id="UP001447374"/>
    </source>
</evidence>
<accession>A0ABV1PMW1</accession>